<evidence type="ECO:0000313" key="2">
    <source>
        <dbReference type="Proteomes" id="UP000199305"/>
    </source>
</evidence>
<organism evidence="1 2">
    <name type="scientific">Microbulbifer yueqingensis</name>
    <dbReference type="NCBI Taxonomy" id="658219"/>
    <lineage>
        <taxon>Bacteria</taxon>
        <taxon>Pseudomonadati</taxon>
        <taxon>Pseudomonadota</taxon>
        <taxon>Gammaproteobacteria</taxon>
        <taxon>Cellvibrionales</taxon>
        <taxon>Microbulbiferaceae</taxon>
        <taxon>Microbulbifer</taxon>
    </lineage>
</organism>
<proteinExistence type="predicted"/>
<dbReference type="EMBL" id="FNFH01000004">
    <property type="protein sequence ID" value="SDK44877.1"/>
    <property type="molecule type" value="Genomic_DNA"/>
</dbReference>
<name>A0A1G9BZK9_9GAMM</name>
<gene>
    <name evidence="1" type="ORF">SAMN05216212_2422</name>
</gene>
<evidence type="ECO:0000313" key="1">
    <source>
        <dbReference type="EMBL" id="SDK44877.1"/>
    </source>
</evidence>
<keyword evidence="2" id="KW-1185">Reference proteome</keyword>
<dbReference type="RefSeq" id="WP_091514218.1">
    <property type="nucleotide sequence ID" value="NZ_FNFH01000004.1"/>
</dbReference>
<reference evidence="2" key="1">
    <citation type="submission" date="2016-10" db="EMBL/GenBank/DDBJ databases">
        <authorList>
            <person name="Varghese N."/>
            <person name="Submissions S."/>
        </authorList>
    </citation>
    <scope>NUCLEOTIDE SEQUENCE [LARGE SCALE GENOMIC DNA]</scope>
    <source>
        <strain evidence="2">CGMCC 1.10658</strain>
    </source>
</reference>
<sequence length="67" mass="7438">MRPATDRAAEAAGGKGPFLELRVREDRLLDLLAGRQLTAEDLRASTPGARRQLRRLLLQSLWGGGRR</sequence>
<dbReference type="Proteomes" id="UP000199305">
    <property type="component" value="Unassembled WGS sequence"/>
</dbReference>
<accession>A0A1G9BZK9</accession>
<protein>
    <submittedName>
        <fullName evidence="1">Uncharacterized protein</fullName>
    </submittedName>
</protein>
<dbReference type="AlphaFoldDB" id="A0A1G9BZK9"/>